<accession>A0ABS1EJG0</accession>
<keyword evidence="2" id="KW-1185">Reference proteome</keyword>
<gene>
    <name evidence="1" type="ORF">JHL18_02405</name>
</gene>
<name>A0ABS1EJG0_9CLOT</name>
<organism evidence="1 2">
    <name type="scientific">Clostridium yunnanense</name>
    <dbReference type="NCBI Taxonomy" id="2800325"/>
    <lineage>
        <taxon>Bacteria</taxon>
        <taxon>Bacillati</taxon>
        <taxon>Bacillota</taxon>
        <taxon>Clostridia</taxon>
        <taxon>Eubacteriales</taxon>
        <taxon>Clostridiaceae</taxon>
        <taxon>Clostridium</taxon>
    </lineage>
</organism>
<dbReference type="RefSeq" id="WP_200266046.1">
    <property type="nucleotide sequence ID" value="NZ_JAENHN010000007.1"/>
</dbReference>
<comment type="caution">
    <text evidence="1">The sequence shown here is derived from an EMBL/GenBank/DDBJ whole genome shotgun (WGS) entry which is preliminary data.</text>
</comment>
<reference evidence="2" key="1">
    <citation type="submission" date="2021-01" db="EMBL/GenBank/DDBJ databases">
        <title>Genome public.</title>
        <authorList>
            <person name="Liu C."/>
            <person name="Sun Q."/>
        </authorList>
    </citation>
    <scope>NUCLEOTIDE SEQUENCE [LARGE SCALE GENOMIC DNA]</scope>
    <source>
        <strain evidence="2">YIM B02505</strain>
    </source>
</reference>
<evidence type="ECO:0000313" key="2">
    <source>
        <dbReference type="Proteomes" id="UP000596739"/>
    </source>
</evidence>
<proteinExistence type="predicted"/>
<protein>
    <submittedName>
        <fullName evidence="1">Uncharacterized protein</fullName>
    </submittedName>
</protein>
<dbReference type="EMBL" id="JAENHN010000007">
    <property type="protein sequence ID" value="MBK1809497.1"/>
    <property type="molecule type" value="Genomic_DNA"/>
</dbReference>
<evidence type="ECO:0000313" key="1">
    <source>
        <dbReference type="EMBL" id="MBK1809497.1"/>
    </source>
</evidence>
<dbReference type="Proteomes" id="UP000596739">
    <property type="component" value="Unassembled WGS sequence"/>
</dbReference>
<sequence length="78" mass="9152">MSINYKVCPKCGSKRNLKIIYGEPTIDLFEESEKGNVRLGGCCVPIPTPEYYCCECEYEWNKEEIIDNESFKLEKRIY</sequence>